<dbReference type="AlphaFoldDB" id="A0A4Q2JJU7"/>
<gene>
    <name evidence="5" type="ORF">ESO86_10540</name>
</gene>
<keyword evidence="2" id="KW-0238">DNA-binding</keyword>
<evidence type="ECO:0000259" key="4">
    <source>
        <dbReference type="PROSITE" id="PS50043"/>
    </source>
</evidence>
<evidence type="ECO:0000256" key="3">
    <source>
        <dbReference type="ARBA" id="ARBA00023163"/>
    </source>
</evidence>
<dbReference type="RefSeq" id="WP_165307639.1">
    <property type="nucleotide sequence ID" value="NZ_SDPL01000199.1"/>
</dbReference>
<dbReference type="GO" id="GO:0006355">
    <property type="term" value="P:regulation of DNA-templated transcription"/>
    <property type="evidence" value="ECO:0007669"/>
    <property type="project" value="InterPro"/>
</dbReference>
<dbReference type="InterPro" id="IPR000792">
    <property type="entry name" value="Tscrpt_reg_LuxR_C"/>
</dbReference>
<dbReference type="Gene3D" id="1.10.10.10">
    <property type="entry name" value="Winged helix-like DNA-binding domain superfamily/Winged helix DNA-binding domain"/>
    <property type="match status" value="1"/>
</dbReference>
<dbReference type="Pfam" id="PF00196">
    <property type="entry name" value="GerE"/>
    <property type="match status" value="1"/>
</dbReference>
<feature type="non-terminal residue" evidence="5">
    <location>
        <position position="1"/>
    </location>
</feature>
<evidence type="ECO:0000313" key="6">
    <source>
        <dbReference type="Proteomes" id="UP000292881"/>
    </source>
</evidence>
<proteinExistence type="predicted"/>
<dbReference type="SUPFAM" id="SSF46894">
    <property type="entry name" value="C-terminal effector domain of the bipartite response regulators"/>
    <property type="match status" value="1"/>
</dbReference>
<dbReference type="PROSITE" id="PS50043">
    <property type="entry name" value="HTH_LUXR_2"/>
    <property type="match status" value="1"/>
</dbReference>
<dbReference type="CDD" id="cd06170">
    <property type="entry name" value="LuxR_C_like"/>
    <property type="match status" value="1"/>
</dbReference>
<sequence length="126" mass="13703">RARVRTGSGVWLLLHASPLRGAAGATGDVVVTIEEARPPEIVSLVVAAFGLTPRERDVTRLVLQGVETKEIASTLHVSAYTVQDHLKSVFDKAGVRSRRELISRVYFDQYVPRMGETVGATGWFAG</sequence>
<accession>A0A4Q2JJU7</accession>
<name>A0A4Q2JJU7_9MICO</name>
<keyword evidence="3" id="KW-0804">Transcription</keyword>
<dbReference type="Proteomes" id="UP000292881">
    <property type="component" value="Unassembled WGS sequence"/>
</dbReference>
<dbReference type="PANTHER" id="PTHR44688">
    <property type="entry name" value="DNA-BINDING TRANSCRIPTIONAL ACTIVATOR DEVR_DOSR"/>
    <property type="match status" value="1"/>
</dbReference>
<dbReference type="InterPro" id="IPR016032">
    <property type="entry name" value="Sig_transdc_resp-reg_C-effctor"/>
</dbReference>
<evidence type="ECO:0000313" key="5">
    <source>
        <dbReference type="EMBL" id="RXZ46876.1"/>
    </source>
</evidence>
<dbReference type="InterPro" id="IPR036388">
    <property type="entry name" value="WH-like_DNA-bd_sf"/>
</dbReference>
<dbReference type="PROSITE" id="PS00622">
    <property type="entry name" value="HTH_LUXR_1"/>
    <property type="match status" value="1"/>
</dbReference>
<keyword evidence="6" id="KW-1185">Reference proteome</keyword>
<comment type="caution">
    <text evidence="5">The sequence shown here is derived from an EMBL/GenBank/DDBJ whole genome shotgun (WGS) entry which is preliminary data.</text>
</comment>
<feature type="domain" description="HTH luxR-type" evidence="4">
    <location>
        <begin position="44"/>
        <end position="110"/>
    </location>
</feature>
<dbReference type="SMART" id="SM00421">
    <property type="entry name" value="HTH_LUXR"/>
    <property type="match status" value="1"/>
</dbReference>
<dbReference type="PRINTS" id="PR00038">
    <property type="entry name" value="HTHLUXR"/>
</dbReference>
<reference evidence="5 6" key="1">
    <citation type="submission" date="2019-01" db="EMBL/GenBank/DDBJ databases">
        <authorList>
            <person name="Li J."/>
        </authorList>
    </citation>
    <scope>NUCLEOTIDE SEQUENCE [LARGE SCALE GENOMIC DNA]</scope>
    <source>
        <strain evidence="5 6">CGMCC 4.7180</strain>
    </source>
</reference>
<organism evidence="5 6">
    <name type="scientific">Agromyces binzhouensis</name>
    <dbReference type="NCBI Taxonomy" id="1817495"/>
    <lineage>
        <taxon>Bacteria</taxon>
        <taxon>Bacillati</taxon>
        <taxon>Actinomycetota</taxon>
        <taxon>Actinomycetes</taxon>
        <taxon>Micrococcales</taxon>
        <taxon>Microbacteriaceae</taxon>
        <taxon>Agromyces</taxon>
    </lineage>
</organism>
<evidence type="ECO:0000256" key="1">
    <source>
        <dbReference type="ARBA" id="ARBA00023015"/>
    </source>
</evidence>
<protein>
    <submittedName>
        <fullName evidence="5">LuxR family transcriptional regulator</fullName>
    </submittedName>
</protein>
<dbReference type="PANTHER" id="PTHR44688:SF16">
    <property type="entry name" value="DNA-BINDING TRANSCRIPTIONAL ACTIVATOR DEVR_DOSR"/>
    <property type="match status" value="1"/>
</dbReference>
<dbReference type="GO" id="GO:0003677">
    <property type="term" value="F:DNA binding"/>
    <property type="evidence" value="ECO:0007669"/>
    <property type="project" value="UniProtKB-KW"/>
</dbReference>
<evidence type="ECO:0000256" key="2">
    <source>
        <dbReference type="ARBA" id="ARBA00023125"/>
    </source>
</evidence>
<keyword evidence="1" id="KW-0805">Transcription regulation</keyword>
<dbReference type="EMBL" id="SDPL01000199">
    <property type="protein sequence ID" value="RXZ46876.1"/>
    <property type="molecule type" value="Genomic_DNA"/>
</dbReference>